<evidence type="ECO:0000256" key="1">
    <source>
        <dbReference type="SAM" id="MobiDB-lite"/>
    </source>
</evidence>
<proteinExistence type="predicted"/>
<dbReference type="Proteomes" id="UP001345827">
    <property type="component" value="Unassembled WGS sequence"/>
</dbReference>
<dbReference type="EMBL" id="JAXLQG010000004">
    <property type="protein sequence ID" value="KAK5541261.1"/>
    <property type="molecule type" value="Genomic_DNA"/>
</dbReference>
<accession>A0AAV9QFF8</accession>
<protein>
    <submittedName>
        <fullName evidence="2">Uncharacterized protein</fullName>
    </submittedName>
</protein>
<feature type="region of interest" description="Disordered" evidence="1">
    <location>
        <begin position="138"/>
        <end position="331"/>
    </location>
</feature>
<reference evidence="2 3" key="1">
    <citation type="submission" date="2023-06" db="EMBL/GenBank/DDBJ databases">
        <title>Black Yeasts Isolated from many extreme environments.</title>
        <authorList>
            <person name="Coleine C."/>
            <person name="Stajich J.E."/>
            <person name="Selbmann L."/>
        </authorList>
    </citation>
    <scope>NUCLEOTIDE SEQUENCE [LARGE SCALE GENOMIC DNA]</scope>
    <source>
        <strain evidence="2 3">CCFEE 5887</strain>
    </source>
</reference>
<keyword evidence="3" id="KW-1185">Reference proteome</keyword>
<gene>
    <name evidence="2" type="ORF">LTR25_003038</name>
</gene>
<feature type="compositionally biased region" description="Acidic residues" evidence="1">
    <location>
        <begin position="287"/>
        <end position="304"/>
    </location>
</feature>
<organism evidence="2 3">
    <name type="scientific">Vermiconidia calcicola</name>
    <dbReference type="NCBI Taxonomy" id="1690605"/>
    <lineage>
        <taxon>Eukaryota</taxon>
        <taxon>Fungi</taxon>
        <taxon>Dikarya</taxon>
        <taxon>Ascomycota</taxon>
        <taxon>Pezizomycotina</taxon>
        <taxon>Dothideomycetes</taxon>
        <taxon>Dothideomycetidae</taxon>
        <taxon>Mycosphaerellales</taxon>
        <taxon>Extremaceae</taxon>
        <taxon>Vermiconidia</taxon>
    </lineage>
</organism>
<dbReference type="AlphaFoldDB" id="A0AAV9QFF8"/>
<feature type="compositionally biased region" description="Basic residues" evidence="1">
    <location>
        <begin position="395"/>
        <end position="408"/>
    </location>
</feature>
<sequence length="408" mass="45198">MNHLPNPPTNPARMIRLRIGTGLDALDFDQFPDDSRQFGRNFIQRVNGLVPDRYLPSGAHSSAIGRAIARAVPYVNDTCPLALRRANLPPNCDFRERCRVIASLIPITYFPTSGEVKNRFFEGLIRYLLEVRAKVDSFNPPSLPAPAHRRVPGTSGPTSSSSSNPGSNETSAIKIESDNEGNPIGTSSKKRKTTKNTMRHVANSSSETPKKRKRKSEVLGDPEPPHERRAALLAEPSPLGLQNAHNPVVQVTERRPDVKGITEQLRIGLEVSPATRTSPESSGHETTDEDSETESETSSEDASDYGDVRPSIESTSEVAAPRPPKSKKKPLNVYRAMYEEASEEIRFLQDLLMKGAGLTEADLKAAKIRVNNKMSYKYAFESVYNRDHQEERPAKTHKPAKKKARVTI</sequence>
<evidence type="ECO:0000313" key="2">
    <source>
        <dbReference type="EMBL" id="KAK5541261.1"/>
    </source>
</evidence>
<feature type="region of interest" description="Disordered" evidence="1">
    <location>
        <begin position="387"/>
        <end position="408"/>
    </location>
</feature>
<name>A0AAV9QFF8_9PEZI</name>
<evidence type="ECO:0000313" key="3">
    <source>
        <dbReference type="Proteomes" id="UP001345827"/>
    </source>
</evidence>
<feature type="compositionally biased region" description="Basic residues" evidence="1">
    <location>
        <begin position="188"/>
        <end position="198"/>
    </location>
</feature>
<feature type="compositionally biased region" description="Low complexity" evidence="1">
    <location>
        <begin position="152"/>
        <end position="171"/>
    </location>
</feature>
<comment type="caution">
    <text evidence="2">The sequence shown here is derived from an EMBL/GenBank/DDBJ whole genome shotgun (WGS) entry which is preliminary data.</text>
</comment>